<keyword evidence="2 5" id="KW-0238">DNA-binding</keyword>
<proteinExistence type="predicted"/>
<reference evidence="5 6" key="1">
    <citation type="submission" date="2020-03" db="EMBL/GenBank/DDBJ databases">
        <title>Genomic Encyclopedia of Type Strains, Phase IV (KMG-IV): sequencing the most valuable type-strain genomes for metagenomic binning, comparative biology and taxonomic classification.</title>
        <authorList>
            <person name="Goeker M."/>
        </authorList>
    </citation>
    <scope>NUCLEOTIDE SEQUENCE [LARGE SCALE GENOMIC DNA]</scope>
    <source>
        <strain evidence="5 6">DSM 103870</strain>
    </source>
</reference>
<dbReference type="Pfam" id="PF00392">
    <property type="entry name" value="GntR"/>
    <property type="match status" value="1"/>
</dbReference>
<dbReference type="EMBL" id="JAASQI010000005">
    <property type="protein sequence ID" value="NIJ58716.1"/>
    <property type="molecule type" value="Genomic_DNA"/>
</dbReference>
<dbReference type="SUPFAM" id="SSF46785">
    <property type="entry name" value="Winged helix' DNA-binding domain"/>
    <property type="match status" value="1"/>
</dbReference>
<dbReference type="Pfam" id="PF07729">
    <property type="entry name" value="FCD"/>
    <property type="match status" value="1"/>
</dbReference>
<dbReference type="PANTHER" id="PTHR43537">
    <property type="entry name" value="TRANSCRIPTIONAL REGULATOR, GNTR FAMILY"/>
    <property type="match status" value="1"/>
</dbReference>
<dbReference type="Gene3D" id="1.10.10.10">
    <property type="entry name" value="Winged helix-like DNA-binding domain superfamily/Winged helix DNA-binding domain"/>
    <property type="match status" value="1"/>
</dbReference>
<dbReference type="InterPro" id="IPR036390">
    <property type="entry name" value="WH_DNA-bd_sf"/>
</dbReference>
<evidence type="ECO:0000256" key="2">
    <source>
        <dbReference type="ARBA" id="ARBA00023125"/>
    </source>
</evidence>
<dbReference type="Proteomes" id="UP001429580">
    <property type="component" value="Unassembled WGS sequence"/>
</dbReference>
<evidence type="ECO:0000259" key="4">
    <source>
        <dbReference type="PROSITE" id="PS50949"/>
    </source>
</evidence>
<keyword evidence="1" id="KW-0805">Transcription regulation</keyword>
<accession>A0ABX0V6G0</accession>
<dbReference type="InterPro" id="IPR008920">
    <property type="entry name" value="TF_FadR/GntR_C"/>
</dbReference>
<gene>
    <name evidence="5" type="ORF">FHS82_002564</name>
</gene>
<evidence type="ECO:0000256" key="1">
    <source>
        <dbReference type="ARBA" id="ARBA00023015"/>
    </source>
</evidence>
<dbReference type="GO" id="GO:0003677">
    <property type="term" value="F:DNA binding"/>
    <property type="evidence" value="ECO:0007669"/>
    <property type="project" value="UniProtKB-KW"/>
</dbReference>
<keyword evidence="3" id="KW-0804">Transcription</keyword>
<dbReference type="SMART" id="SM00345">
    <property type="entry name" value="HTH_GNTR"/>
    <property type="match status" value="1"/>
</dbReference>
<protein>
    <submittedName>
        <fullName evidence="5">DNA-binding GntR family transcriptional regulator</fullName>
    </submittedName>
</protein>
<dbReference type="RefSeq" id="WP_166953355.1">
    <property type="nucleotide sequence ID" value="NZ_JAASQI010000005.1"/>
</dbReference>
<sequence length="228" mass="25343">MNIPSTATRSDASTGPAVYAGLKKRILDHEFHMGDALREEDVADWFGVSRAPARDALRRLEQEGLVERGGRRYIIRRYSYDEVVLTYRQRAALEYMAVEYAIAAGRDALGPVAAILEEQRQAVSGASRGAFSQLDARFHLAVAELGGVAMLVRELELVLDRVRLIRSDEIARDSGPKGAYNDHCRIFGALERGDARVAKAELNYHFATTVRLHRLNGYEAGAAIQDIR</sequence>
<dbReference type="SMART" id="SM00895">
    <property type="entry name" value="FCD"/>
    <property type="match status" value="1"/>
</dbReference>
<dbReference type="PRINTS" id="PR00035">
    <property type="entry name" value="HTHGNTR"/>
</dbReference>
<keyword evidence="6" id="KW-1185">Reference proteome</keyword>
<dbReference type="SUPFAM" id="SSF48008">
    <property type="entry name" value="GntR ligand-binding domain-like"/>
    <property type="match status" value="1"/>
</dbReference>
<organism evidence="5 6">
    <name type="scientific">Pseudochelatococcus lubricantis</name>
    <dbReference type="NCBI Taxonomy" id="1538102"/>
    <lineage>
        <taxon>Bacteria</taxon>
        <taxon>Pseudomonadati</taxon>
        <taxon>Pseudomonadota</taxon>
        <taxon>Alphaproteobacteria</taxon>
        <taxon>Hyphomicrobiales</taxon>
        <taxon>Chelatococcaceae</taxon>
        <taxon>Pseudochelatococcus</taxon>
    </lineage>
</organism>
<dbReference type="InterPro" id="IPR000524">
    <property type="entry name" value="Tscrpt_reg_HTH_GntR"/>
</dbReference>
<dbReference type="PANTHER" id="PTHR43537:SF45">
    <property type="entry name" value="GNTR FAMILY REGULATORY PROTEIN"/>
    <property type="match status" value="1"/>
</dbReference>
<dbReference type="PROSITE" id="PS50949">
    <property type="entry name" value="HTH_GNTR"/>
    <property type="match status" value="1"/>
</dbReference>
<feature type="domain" description="HTH gntR-type" evidence="4">
    <location>
        <begin position="12"/>
        <end position="78"/>
    </location>
</feature>
<name>A0ABX0V6G0_9HYPH</name>
<evidence type="ECO:0000256" key="3">
    <source>
        <dbReference type="ARBA" id="ARBA00023163"/>
    </source>
</evidence>
<comment type="caution">
    <text evidence="5">The sequence shown here is derived from an EMBL/GenBank/DDBJ whole genome shotgun (WGS) entry which is preliminary data.</text>
</comment>
<evidence type="ECO:0000313" key="6">
    <source>
        <dbReference type="Proteomes" id="UP001429580"/>
    </source>
</evidence>
<dbReference type="InterPro" id="IPR036388">
    <property type="entry name" value="WH-like_DNA-bd_sf"/>
</dbReference>
<dbReference type="Gene3D" id="1.20.120.530">
    <property type="entry name" value="GntR ligand-binding domain-like"/>
    <property type="match status" value="1"/>
</dbReference>
<evidence type="ECO:0000313" key="5">
    <source>
        <dbReference type="EMBL" id="NIJ58716.1"/>
    </source>
</evidence>
<dbReference type="InterPro" id="IPR011711">
    <property type="entry name" value="GntR_C"/>
</dbReference>